<sequence length="235" mass="26025">MAAKTDSRGSRRPSVEIYVPPSLRSSRLLQQRERTSPSRPHASTQDCGKQPPGDLLDTLQHLSLNDDNFVDFGVCIQDEKPKEVVKVPVGASNNYQQGPDLDYDKLRHIIELYDFPADLETMALETVLRPFSESGFILKWVDDTHCLAVFSSSLTAELALRSIKGVLIKARLLEEASLASKWKIAKSPGDWAMPYKKRPPCDSSVANRIISSHLGLPRPKSSSAALQAQKEAKGE</sequence>
<evidence type="ECO:0000256" key="1">
    <source>
        <dbReference type="SAM" id="MobiDB-lite"/>
    </source>
</evidence>
<dbReference type="WBParaSite" id="TASK_0000545501-mRNA-1">
    <property type="protein sequence ID" value="TASK_0000545501-mRNA-1"/>
    <property type="gene ID" value="TASK_0000545501"/>
</dbReference>
<dbReference type="InterPro" id="IPR039884">
    <property type="entry name" value="R3HC1/R3HCL"/>
</dbReference>
<dbReference type="Proteomes" id="UP000282613">
    <property type="component" value="Unassembled WGS sequence"/>
</dbReference>
<evidence type="ECO:0000313" key="2">
    <source>
        <dbReference type="EMBL" id="VDK35133.1"/>
    </source>
</evidence>
<evidence type="ECO:0000313" key="4">
    <source>
        <dbReference type="WBParaSite" id="TASK_0000545501-mRNA-1"/>
    </source>
</evidence>
<name>A0A0R3W5P7_TAEAS</name>
<protein>
    <submittedName>
        <fullName evidence="4">R3H domain and coiled-coil containing 1 like</fullName>
    </submittedName>
</protein>
<dbReference type="PANTHER" id="PTHR21678">
    <property type="entry name" value="GROWTH INHIBITION AND DIFFERENTIATION RELATED PROTEIN 88"/>
    <property type="match status" value="1"/>
</dbReference>
<proteinExistence type="predicted"/>
<evidence type="ECO:0000313" key="3">
    <source>
        <dbReference type="Proteomes" id="UP000282613"/>
    </source>
</evidence>
<reference evidence="4" key="1">
    <citation type="submission" date="2017-02" db="UniProtKB">
        <authorList>
            <consortium name="WormBaseParasite"/>
        </authorList>
    </citation>
    <scope>IDENTIFICATION</scope>
</reference>
<feature type="region of interest" description="Disordered" evidence="1">
    <location>
        <begin position="1"/>
        <end position="54"/>
    </location>
</feature>
<dbReference type="InterPro" id="IPR012677">
    <property type="entry name" value="Nucleotide-bd_a/b_plait_sf"/>
</dbReference>
<dbReference type="EMBL" id="UYRS01018416">
    <property type="protein sequence ID" value="VDK35133.1"/>
    <property type="molecule type" value="Genomic_DNA"/>
</dbReference>
<gene>
    <name evidence="2" type="ORF">TASK_LOCUS5456</name>
</gene>
<accession>A0A0R3W5P7</accession>
<reference evidence="2 3" key="2">
    <citation type="submission" date="2018-11" db="EMBL/GenBank/DDBJ databases">
        <authorList>
            <consortium name="Pathogen Informatics"/>
        </authorList>
    </citation>
    <scope>NUCLEOTIDE SEQUENCE [LARGE SCALE GENOMIC DNA]</scope>
</reference>
<keyword evidence="3" id="KW-1185">Reference proteome</keyword>
<dbReference type="OrthoDB" id="5418203at2759"/>
<dbReference type="Gene3D" id="3.30.70.330">
    <property type="match status" value="1"/>
</dbReference>
<feature type="compositionally biased region" description="Polar residues" evidence="1">
    <location>
        <begin position="37"/>
        <end position="47"/>
    </location>
</feature>
<organism evidence="4">
    <name type="scientific">Taenia asiatica</name>
    <name type="common">Asian tapeworm</name>
    <dbReference type="NCBI Taxonomy" id="60517"/>
    <lineage>
        <taxon>Eukaryota</taxon>
        <taxon>Metazoa</taxon>
        <taxon>Spiralia</taxon>
        <taxon>Lophotrochozoa</taxon>
        <taxon>Platyhelminthes</taxon>
        <taxon>Cestoda</taxon>
        <taxon>Eucestoda</taxon>
        <taxon>Cyclophyllidea</taxon>
        <taxon>Taeniidae</taxon>
        <taxon>Taenia</taxon>
    </lineage>
</organism>
<dbReference type="AlphaFoldDB" id="A0A0R3W5P7"/>
<feature type="region of interest" description="Disordered" evidence="1">
    <location>
        <begin position="214"/>
        <end position="235"/>
    </location>
</feature>
<dbReference type="PANTHER" id="PTHR21678:SF0">
    <property type="entry name" value="C3H1-TYPE DOMAIN-CONTAINING PROTEIN"/>
    <property type="match status" value="1"/>
</dbReference>